<dbReference type="EMBL" id="JAZHXJ010000020">
    <property type="protein sequence ID" value="KAL1881962.1"/>
    <property type="molecule type" value="Genomic_DNA"/>
</dbReference>
<feature type="domain" description="Zn(2)-C6 fungal-type" evidence="6">
    <location>
        <begin position="19"/>
        <end position="51"/>
    </location>
</feature>
<name>A0ABR3Y200_9PEZI</name>
<dbReference type="PANTHER" id="PTHR47424:SF6">
    <property type="entry name" value="PROLINE UTILIZATION TRANS-ACTIVATOR"/>
    <property type="match status" value="1"/>
</dbReference>
<protein>
    <recommendedName>
        <fullName evidence="6">Zn(2)-C6 fungal-type domain-containing protein</fullName>
    </recommendedName>
</protein>
<dbReference type="Proteomes" id="UP001586593">
    <property type="component" value="Unassembled WGS sequence"/>
</dbReference>
<evidence type="ECO:0000313" key="7">
    <source>
        <dbReference type="EMBL" id="KAL1881962.1"/>
    </source>
</evidence>
<evidence type="ECO:0000256" key="5">
    <source>
        <dbReference type="SAM" id="MobiDB-lite"/>
    </source>
</evidence>
<sequence>MSSKSRRVPAEQRQRTEHSCDRCKSRKQKCNRVPGQEKCKHCLKYGYDCAVTKPRKHRLRSSIEAAYVLRMTALEGLVKGLLPEADLSTRESLESLGRELGIVLPVVNASAVPTEDDGQRSQMEDVDGPSEECAAEDEDEPGTGRLVHDRQGQSQYIGRSSSYFFHMKLRALVGFSHHDGERMGQMQLFGPNPADQSTAAAPSSCEGLRPRRGSDVLAICPMGSPASSESLGSTPSIASPGSAFTATTTAAATAAASNATIVTVQTRRAAIMRIVRAFFDRVNVDYPVLHEAAFLEALETWCRSPASVDQVWLCSFLCVLLLGRRHCSDSGDLVLADQREEEAQWWAQVQSSLPKVMFTSSLASVQALMLASLHLHNTNSRDIGWTLTGAAVRIGFAIGLHRDDIETDGTPLVRELRKKVWWTLYSFEQLQVSSYDRPSAMNDIRHLAGSPREGLLGMAANNLPEYAAWSNRLAVLLGRANALPEAAKSNFSGPLSPVPKLLRDLDSWRRALPPHLSVESLDSMPPPFQRSIVLLHVQYHYTVSFVSRSALLARFTAVSKDDKGRDKAGKGGRRVAFSDSQAAVADTCVDSGRESCRLLLKIEAIGKFNAISWFDVYYLYSSALILVLSIICDAMQGKAVVAGGTGKLMDGCRALSSKYLADERTPGTMRRWLSIVCELHSMVNHFVANLRASQGGGPTSARLSTRVPAPACQAWDRRTTPEPSPRYPHTSDVEYRGHRRLSGIKTPDTTEAFVVNPFASADTSTATASATPTDLQFPALPSLPEWNYGYAFPFGVPEESRGWPEMHWEDISDMLLGAEPGTWCT</sequence>
<keyword evidence="3" id="KW-0804">Transcription</keyword>
<feature type="region of interest" description="Disordered" evidence="5">
    <location>
        <begin position="111"/>
        <end position="152"/>
    </location>
</feature>
<dbReference type="PROSITE" id="PS00463">
    <property type="entry name" value="ZN2_CY6_FUNGAL_1"/>
    <property type="match status" value="1"/>
</dbReference>
<accession>A0ABR3Y200</accession>
<dbReference type="CDD" id="cd12148">
    <property type="entry name" value="fungal_TF_MHR"/>
    <property type="match status" value="1"/>
</dbReference>
<dbReference type="InterPro" id="IPR007219">
    <property type="entry name" value="XnlR_reg_dom"/>
</dbReference>
<dbReference type="InterPro" id="IPR036864">
    <property type="entry name" value="Zn2-C6_fun-type_DNA-bd_sf"/>
</dbReference>
<evidence type="ECO:0000259" key="6">
    <source>
        <dbReference type="PROSITE" id="PS50048"/>
    </source>
</evidence>
<dbReference type="InterPro" id="IPR001138">
    <property type="entry name" value="Zn2Cys6_DnaBD"/>
</dbReference>
<dbReference type="Pfam" id="PF00172">
    <property type="entry name" value="Zn_clus"/>
    <property type="match status" value="1"/>
</dbReference>
<dbReference type="SUPFAM" id="SSF57701">
    <property type="entry name" value="Zn2/Cys6 DNA-binding domain"/>
    <property type="match status" value="1"/>
</dbReference>
<dbReference type="SMART" id="SM00066">
    <property type="entry name" value="GAL4"/>
    <property type="match status" value="1"/>
</dbReference>
<gene>
    <name evidence="7" type="ORF">VTK73DRAFT_3291</name>
</gene>
<dbReference type="InterPro" id="IPR051127">
    <property type="entry name" value="Fungal_SecMet_Regulators"/>
</dbReference>
<evidence type="ECO:0000313" key="8">
    <source>
        <dbReference type="Proteomes" id="UP001586593"/>
    </source>
</evidence>
<keyword evidence="1" id="KW-0479">Metal-binding</keyword>
<comment type="caution">
    <text evidence="7">The sequence shown here is derived from an EMBL/GenBank/DDBJ whole genome shotgun (WGS) entry which is preliminary data.</text>
</comment>
<keyword evidence="8" id="KW-1185">Reference proteome</keyword>
<dbReference type="PROSITE" id="PS50048">
    <property type="entry name" value="ZN2_CY6_FUNGAL_2"/>
    <property type="match status" value="1"/>
</dbReference>
<evidence type="ECO:0000256" key="1">
    <source>
        <dbReference type="ARBA" id="ARBA00022723"/>
    </source>
</evidence>
<reference evidence="7 8" key="1">
    <citation type="journal article" date="2024" name="Commun. Biol.">
        <title>Comparative genomic analysis of thermophilic fungi reveals convergent evolutionary adaptations and gene losses.</title>
        <authorList>
            <person name="Steindorff A.S."/>
            <person name="Aguilar-Pontes M.V."/>
            <person name="Robinson A.J."/>
            <person name="Andreopoulos B."/>
            <person name="LaButti K."/>
            <person name="Kuo A."/>
            <person name="Mondo S."/>
            <person name="Riley R."/>
            <person name="Otillar R."/>
            <person name="Haridas S."/>
            <person name="Lipzen A."/>
            <person name="Grimwood J."/>
            <person name="Schmutz J."/>
            <person name="Clum A."/>
            <person name="Reid I.D."/>
            <person name="Moisan M.C."/>
            <person name="Butler G."/>
            <person name="Nguyen T.T.M."/>
            <person name="Dewar K."/>
            <person name="Conant G."/>
            <person name="Drula E."/>
            <person name="Henrissat B."/>
            <person name="Hansel C."/>
            <person name="Singer S."/>
            <person name="Hutchinson M.I."/>
            <person name="de Vries R.P."/>
            <person name="Natvig D.O."/>
            <person name="Powell A.J."/>
            <person name="Tsang A."/>
            <person name="Grigoriev I.V."/>
        </authorList>
    </citation>
    <scope>NUCLEOTIDE SEQUENCE [LARGE SCALE GENOMIC DNA]</scope>
    <source>
        <strain evidence="7 8">ATCC 24622</strain>
    </source>
</reference>
<keyword evidence="2" id="KW-0805">Transcription regulation</keyword>
<organism evidence="7 8">
    <name type="scientific">Phialemonium thermophilum</name>
    <dbReference type="NCBI Taxonomy" id="223376"/>
    <lineage>
        <taxon>Eukaryota</taxon>
        <taxon>Fungi</taxon>
        <taxon>Dikarya</taxon>
        <taxon>Ascomycota</taxon>
        <taxon>Pezizomycotina</taxon>
        <taxon>Sordariomycetes</taxon>
        <taxon>Sordariomycetidae</taxon>
        <taxon>Cephalothecales</taxon>
        <taxon>Cephalothecaceae</taxon>
        <taxon>Phialemonium</taxon>
    </lineage>
</organism>
<feature type="compositionally biased region" description="Acidic residues" evidence="5">
    <location>
        <begin position="124"/>
        <end position="141"/>
    </location>
</feature>
<dbReference type="Pfam" id="PF04082">
    <property type="entry name" value="Fungal_trans"/>
    <property type="match status" value="1"/>
</dbReference>
<evidence type="ECO:0000256" key="3">
    <source>
        <dbReference type="ARBA" id="ARBA00023163"/>
    </source>
</evidence>
<dbReference type="PANTHER" id="PTHR47424">
    <property type="entry name" value="REGULATORY PROTEIN GAL4"/>
    <property type="match status" value="1"/>
</dbReference>
<dbReference type="Gene3D" id="4.10.240.10">
    <property type="entry name" value="Zn(2)-C6 fungal-type DNA-binding domain"/>
    <property type="match status" value="1"/>
</dbReference>
<dbReference type="SMART" id="SM00906">
    <property type="entry name" value="Fungal_trans"/>
    <property type="match status" value="1"/>
</dbReference>
<dbReference type="CDD" id="cd00067">
    <property type="entry name" value="GAL4"/>
    <property type="match status" value="1"/>
</dbReference>
<proteinExistence type="predicted"/>
<keyword evidence="4" id="KW-0539">Nucleus</keyword>
<evidence type="ECO:0000256" key="4">
    <source>
        <dbReference type="ARBA" id="ARBA00023242"/>
    </source>
</evidence>
<evidence type="ECO:0000256" key="2">
    <source>
        <dbReference type="ARBA" id="ARBA00023015"/>
    </source>
</evidence>